<dbReference type="Gene3D" id="2.60.40.1120">
    <property type="entry name" value="Carboxypeptidase-like, regulatory domain"/>
    <property type="match status" value="1"/>
</dbReference>
<keyword evidence="10" id="KW-0732">Signal</keyword>
<dbReference type="InterPro" id="IPR036942">
    <property type="entry name" value="Beta-barrel_TonB_sf"/>
</dbReference>
<dbReference type="STRING" id="1416801.SAMN05192553_101221"/>
<dbReference type="NCBIfam" id="TIGR04056">
    <property type="entry name" value="OMP_RagA_SusC"/>
    <property type="match status" value="1"/>
</dbReference>
<keyword evidence="6 8" id="KW-0472">Membrane</keyword>
<evidence type="ECO:0000313" key="13">
    <source>
        <dbReference type="EMBL" id="SEI77320.1"/>
    </source>
</evidence>
<evidence type="ECO:0000256" key="3">
    <source>
        <dbReference type="ARBA" id="ARBA00022452"/>
    </source>
</evidence>
<protein>
    <submittedName>
        <fullName evidence="13">TonB-linked outer membrane protein, SusC/RagA family</fullName>
    </submittedName>
</protein>
<evidence type="ECO:0000256" key="5">
    <source>
        <dbReference type="ARBA" id="ARBA00023077"/>
    </source>
</evidence>
<dbReference type="InterPro" id="IPR023996">
    <property type="entry name" value="TonB-dep_OMP_SusC/RagA"/>
</dbReference>
<keyword evidence="5 9" id="KW-0798">TonB box</keyword>
<dbReference type="EMBL" id="FNZH01000001">
    <property type="protein sequence ID" value="SEI77320.1"/>
    <property type="molecule type" value="Genomic_DNA"/>
</dbReference>
<feature type="chain" id="PRO_5011434093" evidence="10">
    <location>
        <begin position="22"/>
        <end position="1032"/>
    </location>
</feature>
<evidence type="ECO:0000256" key="10">
    <source>
        <dbReference type="SAM" id="SignalP"/>
    </source>
</evidence>
<evidence type="ECO:0000313" key="14">
    <source>
        <dbReference type="Proteomes" id="UP000199403"/>
    </source>
</evidence>
<organism evidence="13 14">
    <name type="scientific">Cyclobacterium xiamenense</name>
    <dbReference type="NCBI Taxonomy" id="1297121"/>
    <lineage>
        <taxon>Bacteria</taxon>
        <taxon>Pseudomonadati</taxon>
        <taxon>Bacteroidota</taxon>
        <taxon>Cytophagia</taxon>
        <taxon>Cytophagales</taxon>
        <taxon>Cyclobacteriaceae</taxon>
        <taxon>Cyclobacterium</taxon>
    </lineage>
</organism>
<dbReference type="NCBIfam" id="TIGR04057">
    <property type="entry name" value="SusC_RagA_signa"/>
    <property type="match status" value="1"/>
</dbReference>
<comment type="subcellular location">
    <subcellularLocation>
        <location evidence="1 8">Cell outer membrane</location>
        <topology evidence="1 8">Multi-pass membrane protein</topology>
    </subcellularLocation>
</comment>
<dbReference type="InterPro" id="IPR037066">
    <property type="entry name" value="Plug_dom_sf"/>
</dbReference>
<dbReference type="AlphaFoldDB" id="A0A1H6TM56"/>
<evidence type="ECO:0000259" key="12">
    <source>
        <dbReference type="Pfam" id="PF07715"/>
    </source>
</evidence>
<dbReference type="Proteomes" id="UP000199403">
    <property type="component" value="Unassembled WGS sequence"/>
</dbReference>
<evidence type="ECO:0000256" key="8">
    <source>
        <dbReference type="PROSITE-ProRule" id="PRU01360"/>
    </source>
</evidence>
<sequence>MGKKLQVFLFLLLLTSGMVQAQRTVEGVVFDDTDQALIGAVVTVKGTTKGTVTDIDGKFSLQLTDAAEALLVSYVGFVPKEVSVGNQRFFEIRLQTDDLFLDEFIVTGYSSQKKKDVTGAVSSIDMEELSNIPAAGVDAMIQGRAAGVSVVSDNAPGGGVAVRIRGFGTIRNNDPLYVIDGVPTTSGINMINPNDIATFQVLKDASAASIYGSRAANGVVIITTKKGRSEQTRLNFNSYAGIQTAFNLPEMLNARQYGELLWEATRNDGGQPSSDVYGSGSEPVIPTWLDAAQTIPSADVDWVAEIFRPAFIQSHNLDFSKNTSDANHFVSFNYFEQEGLIKHTGFKRVSARFNTEYKVLDRLTFGENLTAAYTWNTDVTTNAALGSVVYDAYRFPSISPVYDVNGDFAGSATSDTQNPLGRLYRNKDNVRKNLKLFGNVYGILELTEGLEVKSNLGINFENYNYRRFNPSFQETYTQRVLSDLSTNNRYQYEWVWSNTVNYSRTFNDHQLGLLAGVEAISFYQEGFSASRFGFPYDDPNFRYLDAGDGSDQRNAGTASDWSLFSYLTKLDYSYADKYLASVTLRRDGSSKLANNRWGTFPAVSAGWRVSAEEFFDLPAVDDLKLRVGWGETGNQDIPPYSTFSSYRSFPNYSNYPLSGSQNSVVLGLTETRNGNPDLKWETTTQTNLGLDATLFNHRLGVNVDYFVKTTRDMLIERPLTPMLGGSNISSWDNAGEMRNKGLELNLQYFGKERRDFNYSVGLNLSSIRNELISLPEEVEYIALPSSLLHTVNFGQEVTRSAVGQPIASFYGFEALGLFSSQEEIAAHATQPDAQPGDIKFRDTNGDGIIDSKDRTFIGNPHPDLTVGLNLSATFRQFDAALFFYGSFGNETYDLTRYYLDFFNLSAYNKHLRVSEAWNPENPDATVPRLSLNDGNNNIRPSSYFLSDGSFLRLRNMQVGYSLPEALAGKLSLSKLRIYLQAQNVFTITGYEGLDPEIGLQNYDSELRNLDIGVDRGIYPPNRNFTLGVNLTL</sequence>
<evidence type="ECO:0000256" key="7">
    <source>
        <dbReference type="ARBA" id="ARBA00023237"/>
    </source>
</evidence>
<evidence type="ECO:0000256" key="2">
    <source>
        <dbReference type="ARBA" id="ARBA00022448"/>
    </source>
</evidence>
<gene>
    <name evidence="13" type="ORF">SAMN05192553_101221</name>
</gene>
<dbReference type="InterPro" id="IPR012910">
    <property type="entry name" value="Plug_dom"/>
</dbReference>
<comment type="similarity">
    <text evidence="8 9">Belongs to the TonB-dependent receptor family.</text>
</comment>
<dbReference type="Pfam" id="PF13715">
    <property type="entry name" value="CarbopepD_reg_2"/>
    <property type="match status" value="1"/>
</dbReference>
<accession>A0A1H6TM56</accession>
<evidence type="ECO:0000259" key="11">
    <source>
        <dbReference type="Pfam" id="PF00593"/>
    </source>
</evidence>
<proteinExistence type="inferred from homology"/>
<name>A0A1H6TM56_9BACT</name>
<dbReference type="Pfam" id="PF00593">
    <property type="entry name" value="TonB_dep_Rec_b-barrel"/>
    <property type="match status" value="1"/>
</dbReference>
<evidence type="ECO:0000256" key="1">
    <source>
        <dbReference type="ARBA" id="ARBA00004571"/>
    </source>
</evidence>
<reference evidence="14" key="1">
    <citation type="submission" date="2016-10" db="EMBL/GenBank/DDBJ databases">
        <authorList>
            <person name="Varghese N."/>
            <person name="Submissions S."/>
        </authorList>
    </citation>
    <scope>NUCLEOTIDE SEQUENCE [LARGE SCALE GENOMIC DNA]</scope>
    <source>
        <strain evidence="14">IBRC-M 10761</strain>
    </source>
</reference>
<dbReference type="InterPro" id="IPR000531">
    <property type="entry name" value="Beta-barrel_TonB"/>
</dbReference>
<keyword evidence="7 8" id="KW-0998">Cell outer membrane</keyword>
<keyword evidence="2 8" id="KW-0813">Transport</keyword>
<dbReference type="InterPro" id="IPR039426">
    <property type="entry name" value="TonB-dep_rcpt-like"/>
</dbReference>
<keyword evidence="14" id="KW-1185">Reference proteome</keyword>
<evidence type="ECO:0000256" key="6">
    <source>
        <dbReference type="ARBA" id="ARBA00023136"/>
    </source>
</evidence>
<dbReference type="PROSITE" id="PS52016">
    <property type="entry name" value="TONB_DEPENDENT_REC_3"/>
    <property type="match status" value="1"/>
</dbReference>
<keyword evidence="3 8" id="KW-1134">Transmembrane beta strand</keyword>
<keyword evidence="4 8" id="KW-0812">Transmembrane</keyword>
<dbReference type="GO" id="GO:0009279">
    <property type="term" value="C:cell outer membrane"/>
    <property type="evidence" value="ECO:0007669"/>
    <property type="project" value="UniProtKB-SubCell"/>
</dbReference>
<dbReference type="Gene3D" id="2.170.130.10">
    <property type="entry name" value="TonB-dependent receptor, plug domain"/>
    <property type="match status" value="1"/>
</dbReference>
<dbReference type="InterPro" id="IPR008969">
    <property type="entry name" value="CarboxyPept-like_regulatory"/>
</dbReference>
<feature type="signal peptide" evidence="10">
    <location>
        <begin position="1"/>
        <end position="21"/>
    </location>
</feature>
<feature type="domain" description="TonB-dependent receptor plug" evidence="12">
    <location>
        <begin position="113"/>
        <end position="219"/>
    </location>
</feature>
<evidence type="ECO:0000256" key="4">
    <source>
        <dbReference type="ARBA" id="ARBA00022692"/>
    </source>
</evidence>
<dbReference type="Gene3D" id="2.40.170.20">
    <property type="entry name" value="TonB-dependent receptor, beta-barrel domain"/>
    <property type="match status" value="1"/>
</dbReference>
<dbReference type="RefSeq" id="WP_218145543.1">
    <property type="nucleotide sequence ID" value="NZ_FNZH01000001.1"/>
</dbReference>
<dbReference type="InterPro" id="IPR023997">
    <property type="entry name" value="TonB-dep_OMP_SusC/RagA_CS"/>
</dbReference>
<feature type="domain" description="TonB-dependent receptor-like beta-barrel" evidence="11">
    <location>
        <begin position="375"/>
        <end position="983"/>
    </location>
</feature>
<dbReference type="SUPFAM" id="SSF49464">
    <property type="entry name" value="Carboxypeptidase regulatory domain-like"/>
    <property type="match status" value="1"/>
</dbReference>
<dbReference type="Pfam" id="PF07715">
    <property type="entry name" value="Plug"/>
    <property type="match status" value="1"/>
</dbReference>
<dbReference type="SUPFAM" id="SSF56935">
    <property type="entry name" value="Porins"/>
    <property type="match status" value="1"/>
</dbReference>
<evidence type="ECO:0000256" key="9">
    <source>
        <dbReference type="RuleBase" id="RU003357"/>
    </source>
</evidence>